<evidence type="ECO:0000256" key="7">
    <source>
        <dbReference type="SAM" id="SignalP"/>
    </source>
</evidence>
<keyword evidence="4 8" id="KW-0808">Transferase</keyword>
<evidence type="ECO:0000313" key="8">
    <source>
        <dbReference type="EMBL" id="CEF71122.1"/>
    </source>
</evidence>
<evidence type="ECO:0000313" key="10">
    <source>
        <dbReference type="WBParaSite" id="SRAE_X000044900.1"/>
    </source>
</evidence>
<dbReference type="Proteomes" id="UP000035682">
    <property type="component" value="Unplaced"/>
</dbReference>
<dbReference type="Gene3D" id="3.40.50.2000">
    <property type="entry name" value="Glycogen Phosphorylase B"/>
    <property type="match status" value="1"/>
</dbReference>
<organism evidence="8">
    <name type="scientific">Strongyloides ratti</name>
    <name type="common">Parasitic roundworm</name>
    <dbReference type="NCBI Taxonomy" id="34506"/>
    <lineage>
        <taxon>Eukaryota</taxon>
        <taxon>Metazoa</taxon>
        <taxon>Ecdysozoa</taxon>
        <taxon>Nematoda</taxon>
        <taxon>Chromadorea</taxon>
        <taxon>Rhabditida</taxon>
        <taxon>Tylenchina</taxon>
        <taxon>Panagrolaimomorpha</taxon>
        <taxon>Strongyloidoidea</taxon>
        <taxon>Strongyloididae</taxon>
        <taxon>Strongyloides</taxon>
    </lineage>
</organism>
<keyword evidence="3" id="KW-0328">Glycosyltransferase</keyword>
<dbReference type="WormBase" id="SRAE_X000044900">
    <property type="protein sequence ID" value="SRP05326"/>
    <property type="gene ID" value="WBGene00266008"/>
</dbReference>
<name>A0A090LSD5_STRRB</name>
<keyword evidence="7" id="KW-0732">Signal</keyword>
<dbReference type="InterPro" id="IPR002213">
    <property type="entry name" value="UDP_glucos_trans"/>
</dbReference>
<dbReference type="PANTHER" id="PTHR48043">
    <property type="entry name" value="EG:EG0003.4 PROTEIN-RELATED"/>
    <property type="match status" value="1"/>
</dbReference>
<sequence length="977" mass="112989">MLLYQLLFILFIFLISLFKIYANNLPLAPFQIKIQCKSGLSYGKNDSIKKKEICPVSSTSCAYIEIPLKKDNISIYECVDESILSGEDDGEEMAKHKLFSQMCNHIPKCQLLNSTLLNPSFKKYLSTTYKLISSIFLNKKLLFCCSMNSAVLEKIIKSKDKSQKLVSSNSIKCNKITCGNGAIGCLSYQQFPKAKIINAEDYIDDEKEDIYDSNENFINENNKNDKEMIEYSYEDDNINNNYNFEPIQIEFNTEFDQIYRKKRHKIKNQDNEKTYQCVYPHLNDEVYRYCTMIYSNLNNNRCYKGKEFKICCCYVRPNTNTCEPGEKELPPTIILPPRIVSNKNIIENKTIILKKNSQNKISTTTTIPTISSTIKSISLLERQNKSKITNFMKNKEKNILSGYKKSTNRKCKYLTKQKMRRLQNDRIIPYFYKQEICSSSPRMTRIFYTIYMFIILQEVILSEKILIYSPSYTASHTITNGKIADILVKNGHDVTLLILDFDSTVKINGTKLGKVVRMANLSQTYEKLMSDWLGGDGSEQPDIASFWSRYSFEKVSNDICKIIISRINELDFLKEEKFDLGFVEMIEYCGHGILHYLNIKKTIWISTTPLHDTVAWNFGLPTTPSYIPSVEENFNGPIMNFWERLINTKQLLTQLFLQYISSEMCTSNFRNGIDKNFPNLRYLASNSSIGFVMTDEILDVPRPILHKIIYIGGLGFENPKPLSTYWNNIMNMGKKGVILFSMGTGASFSLFEVKKKIDILNAFNEFSEYQFILKINKDDKETENLIKNYTNIVLTSWMPQPDLLNHPNMKLFITHGGIASIIESHMNGIPLIVIPSFADQQRNAKFIEWRGTGIAILRSTLNFEVLKNAINEILTNDNYRSKVNRIKKLIKTKPGTPEKKLVEWTNYVLVNDGLTEFNSPANEMNIFVYHGIDILLFIIFLFITLIYIFIKIFTLLIRIKKMETKTSKKSMLKKKKA</sequence>
<dbReference type="GeneID" id="36383502"/>
<evidence type="ECO:0000256" key="6">
    <source>
        <dbReference type="SAM" id="Phobius"/>
    </source>
</evidence>
<dbReference type="EMBL" id="LN609530">
    <property type="protein sequence ID" value="CEF71122.1"/>
    <property type="molecule type" value="Genomic_DNA"/>
</dbReference>
<feature type="signal peptide" evidence="7">
    <location>
        <begin position="1"/>
        <end position="22"/>
    </location>
</feature>
<feature type="transmembrane region" description="Helical" evidence="6">
    <location>
        <begin position="934"/>
        <end position="959"/>
    </location>
</feature>
<reference evidence="10" key="2">
    <citation type="submission" date="2020-12" db="UniProtKB">
        <authorList>
            <consortium name="WormBaseParasite"/>
        </authorList>
    </citation>
    <scope>IDENTIFICATION</scope>
</reference>
<gene>
    <name evidence="8 10 11" type="ORF">SRAE_X000044900</name>
</gene>
<dbReference type="CDD" id="cd03784">
    <property type="entry name" value="GT1_Gtf-like"/>
    <property type="match status" value="1"/>
</dbReference>
<keyword evidence="9" id="KW-1185">Reference proteome</keyword>
<keyword evidence="6" id="KW-0812">Transmembrane</keyword>
<dbReference type="STRING" id="34506.A0A090LSD5"/>
<evidence type="ECO:0000256" key="4">
    <source>
        <dbReference type="ARBA" id="ARBA00022679"/>
    </source>
</evidence>
<dbReference type="FunFam" id="3.40.50.2000:FF:000021">
    <property type="entry name" value="UDP-glucuronosyltransferase"/>
    <property type="match status" value="1"/>
</dbReference>
<dbReference type="AlphaFoldDB" id="A0A090LSD5"/>
<proteinExistence type="inferred from homology"/>
<comment type="similarity">
    <text evidence="1">Belongs to the UDP-glycosyltransferase family.</text>
</comment>
<evidence type="ECO:0000313" key="11">
    <source>
        <dbReference type="WormBase" id="SRAE_X000044900"/>
    </source>
</evidence>
<evidence type="ECO:0000256" key="5">
    <source>
        <dbReference type="ARBA" id="ARBA00047475"/>
    </source>
</evidence>
<dbReference type="PANTHER" id="PTHR48043:SF143">
    <property type="entry name" value="UDP-GLUCURONOSYLTRANSFERASE"/>
    <property type="match status" value="1"/>
</dbReference>
<dbReference type="Pfam" id="PF00201">
    <property type="entry name" value="UDPGT"/>
    <property type="match status" value="1"/>
</dbReference>
<dbReference type="RefSeq" id="XP_024510318.1">
    <property type="nucleotide sequence ID" value="XM_024644794.1"/>
</dbReference>
<protein>
    <recommendedName>
        <fullName evidence="2">glucuronosyltransferase</fullName>
        <ecNumber evidence="2">2.4.1.17</ecNumber>
    </recommendedName>
</protein>
<evidence type="ECO:0000256" key="2">
    <source>
        <dbReference type="ARBA" id="ARBA00012544"/>
    </source>
</evidence>
<dbReference type="GO" id="GO:0015020">
    <property type="term" value="F:glucuronosyltransferase activity"/>
    <property type="evidence" value="ECO:0007669"/>
    <property type="project" value="UniProtKB-EC"/>
</dbReference>
<dbReference type="EC" id="2.4.1.17" evidence="2"/>
<dbReference type="InterPro" id="IPR050271">
    <property type="entry name" value="UDP-glycosyltransferase"/>
</dbReference>
<keyword evidence="6" id="KW-0472">Membrane</keyword>
<evidence type="ECO:0000256" key="1">
    <source>
        <dbReference type="ARBA" id="ARBA00009995"/>
    </source>
</evidence>
<evidence type="ECO:0000313" key="9">
    <source>
        <dbReference type="Proteomes" id="UP000035682"/>
    </source>
</evidence>
<reference evidence="8 9" key="1">
    <citation type="submission" date="2014-09" db="EMBL/GenBank/DDBJ databases">
        <authorList>
            <person name="Martin A.A."/>
        </authorList>
    </citation>
    <scope>NUCLEOTIDE SEQUENCE</scope>
    <source>
        <strain evidence="9">ED321</strain>
        <strain evidence="8">ED321 Heterogonic</strain>
    </source>
</reference>
<feature type="chain" id="PRO_5015031181" description="glucuronosyltransferase" evidence="7">
    <location>
        <begin position="23"/>
        <end position="977"/>
    </location>
</feature>
<dbReference type="SUPFAM" id="SSF53756">
    <property type="entry name" value="UDP-Glycosyltransferase/glycogen phosphorylase"/>
    <property type="match status" value="1"/>
</dbReference>
<dbReference type="WBParaSite" id="SRAE_X000044900.1">
    <property type="protein sequence ID" value="SRAE_X000044900.1"/>
    <property type="gene ID" value="WBGene00266008"/>
</dbReference>
<accession>A0A090LSD5</accession>
<evidence type="ECO:0000256" key="3">
    <source>
        <dbReference type="ARBA" id="ARBA00022676"/>
    </source>
</evidence>
<keyword evidence="6" id="KW-1133">Transmembrane helix</keyword>
<dbReference type="OrthoDB" id="5835829at2759"/>
<dbReference type="CTD" id="36383502"/>
<comment type="catalytic activity">
    <reaction evidence="5">
        <text>glucuronate acceptor + UDP-alpha-D-glucuronate = acceptor beta-D-glucuronoside + UDP + H(+)</text>
        <dbReference type="Rhea" id="RHEA:21032"/>
        <dbReference type="ChEBI" id="CHEBI:15378"/>
        <dbReference type="ChEBI" id="CHEBI:58052"/>
        <dbReference type="ChEBI" id="CHEBI:58223"/>
        <dbReference type="ChEBI" id="CHEBI:132367"/>
        <dbReference type="ChEBI" id="CHEBI:132368"/>
        <dbReference type="EC" id="2.4.1.17"/>
    </reaction>
</comment>